<comment type="caution">
    <text evidence="1">The sequence shown here is derived from an EMBL/GenBank/DDBJ whole genome shotgun (WGS) entry which is preliminary data.</text>
</comment>
<dbReference type="EMBL" id="CAKOFQ010008122">
    <property type="protein sequence ID" value="CAH2011864.1"/>
    <property type="molecule type" value="Genomic_DNA"/>
</dbReference>
<dbReference type="AlphaFoldDB" id="A0A9P0MG65"/>
<dbReference type="OrthoDB" id="6725296at2759"/>
<reference evidence="1" key="1">
    <citation type="submission" date="2022-03" db="EMBL/GenBank/DDBJ databases">
        <authorList>
            <person name="Sayadi A."/>
        </authorList>
    </citation>
    <scope>NUCLEOTIDE SEQUENCE</scope>
</reference>
<keyword evidence="2" id="KW-1185">Reference proteome</keyword>
<dbReference type="Proteomes" id="UP001152888">
    <property type="component" value="Unassembled WGS sequence"/>
</dbReference>
<protein>
    <submittedName>
        <fullName evidence="1">Uncharacterized protein</fullName>
    </submittedName>
</protein>
<organism evidence="1 2">
    <name type="scientific">Acanthoscelides obtectus</name>
    <name type="common">Bean weevil</name>
    <name type="synonym">Bruchus obtectus</name>
    <dbReference type="NCBI Taxonomy" id="200917"/>
    <lineage>
        <taxon>Eukaryota</taxon>
        <taxon>Metazoa</taxon>
        <taxon>Ecdysozoa</taxon>
        <taxon>Arthropoda</taxon>
        <taxon>Hexapoda</taxon>
        <taxon>Insecta</taxon>
        <taxon>Pterygota</taxon>
        <taxon>Neoptera</taxon>
        <taxon>Endopterygota</taxon>
        <taxon>Coleoptera</taxon>
        <taxon>Polyphaga</taxon>
        <taxon>Cucujiformia</taxon>
        <taxon>Chrysomeloidea</taxon>
        <taxon>Chrysomelidae</taxon>
        <taxon>Bruchinae</taxon>
        <taxon>Bruchini</taxon>
        <taxon>Acanthoscelides</taxon>
    </lineage>
</organism>
<name>A0A9P0MG65_ACAOB</name>
<evidence type="ECO:0000313" key="2">
    <source>
        <dbReference type="Proteomes" id="UP001152888"/>
    </source>
</evidence>
<proteinExistence type="predicted"/>
<accession>A0A9P0MG65</accession>
<gene>
    <name evidence="1" type="ORF">ACAOBT_LOCUS32459</name>
</gene>
<sequence>MDMRFFFSNSTHRCDLLEKIVKTKMPKVAPTRWNYNIRTVSAVFENRESLIDCFRELENKCDKTITSKEAYGLRRALEDSDFIFFFTFFHKTLPHVAILFNQFQSRNKDRTLQRIYSKLLKMSMETMEINAEK</sequence>
<evidence type="ECO:0000313" key="1">
    <source>
        <dbReference type="EMBL" id="CAH2011864.1"/>
    </source>
</evidence>